<dbReference type="InterPro" id="IPR017900">
    <property type="entry name" value="4Fe4S_Fe_S_CS"/>
</dbReference>
<evidence type="ECO:0000256" key="1">
    <source>
        <dbReference type="ARBA" id="ARBA00022723"/>
    </source>
</evidence>
<accession>A0A1B7LI16</accession>
<feature type="domain" description="4Fe-4S ferredoxin-type" evidence="4">
    <location>
        <begin position="22"/>
        <end position="54"/>
    </location>
</feature>
<dbReference type="RefSeq" id="WP_066666469.1">
    <property type="nucleotide sequence ID" value="NZ_LYVF01000046.1"/>
</dbReference>
<keyword evidence="1" id="KW-0479">Metal-binding</keyword>
<evidence type="ECO:0000313" key="6">
    <source>
        <dbReference type="Proteomes" id="UP000078532"/>
    </source>
</evidence>
<dbReference type="PANTHER" id="PTHR43255">
    <property type="entry name" value="IRON-SULFUR-BINDING OXIDOREDUCTASE FADF-RELATED-RELATED"/>
    <property type="match status" value="1"/>
</dbReference>
<dbReference type="PROSITE" id="PS51379">
    <property type="entry name" value="4FE4S_FER_2"/>
    <property type="match status" value="1"/>
</dbReference>
<dbReference type="Gene3D" id="1.10.1060.10">
    <property type="entry name" value="Alpha-helical ferredoxin"/>
    <property type="match status" value="1"/>
</dbReference>
<evidence type="ECO:0000256" key="2">
    <source>
        <dbReference type="ARBA" id="ARBA00023004"/>
    </source>
</evidence>
<gene>
    <name evidence="5" type="ORF">A6M21_17045</name>
</gene>
<dbReference type="STRING" id="1838280.A6M21_17045"/>
<protein>
    <submittedName>
        <fullName evidence="5">Heterodisulfide reductase subunit C</fullName>
    </submittedName>
</protein>
<organism evidence="5 6">
    <name type="scientific">Desulfotomaculum copahuensis</name>
    <dbReference type="NCBI Taxonomy" id="1838280"/>
    <lineage>
        <taxon>Bacteria</taxon>
        <taxon>Bacillati</taxon>
        <taxon>Bacillota</taxon>
        <taxon>Clostridia</taxon>
        <taxon>Eubacteriales</taxon>
        <taxon>Desulfotomaculaceae</taxon>
        <taxon>Desulfotomaculum</taxon>
    </lineage>
</organism>
<reference evidence="5 6" key="1">
    <citation type="submission" date="2016-04" db="EMBL/GenBank/DDBJ databases">
        <authorList>
            <person name="Evans L.H."/>
            <person name="Alamgir A."/>
            <person name="Owens N."/>
            <person name="Weber N.D."/>
            <person name="Virtaneva K."/>
            <person name="Barbian K."/>
            <person name="Babar A."/>
            <person name="Rosenke K."/>
        </authorList>
    </citation>
    <scope>NUCLEOTIDE SEQUENCE [LARGE SCALE GENOMIC DNA]</scope>
    <source>
        <strain evidence="5 6">LMa1</strain>
    </source>
</reference>
<sequence>MADCQVSPEAVRYDPAFSREVYALENGPQIKKCMQCGMCAVSCATRASMNYSPRRLFNLIKQGKKETVMKSNTMWMCTTCLMCKVRCPRGIAIVDVMHDLKNLAIDQGYVTHPQAAFYQAFWKEIWSRGRVFEGGVTARYFLKRGILGEIKTILSMKDVGMDMLRHSRMPLLPPRKIKGLGDLHKIIEKARSQRKEVS</sequence>
<name>A0A1B7LI16_9FIRM</name>
<dbReference type="EMBL" id="LYVF01000046">
    <property type="protein sequence ID" value="OAT85940.1"/>
    <property type="molecule type" value="Genomic_DNA"/>
</dbReference>
<evidence type="ECO:0000256" key="3">
    <source>
        <dbReference type="ARBA" id="ARBA00023014"/>
    </source>
</evidence>
<dbReference type="Proteomes" id="UP000078532">
    <property type="component" value="Unassembled WGS sequence"/>
</dbReference>
<evidence type="ECO:0000313" key="5">
    <source>
        <dbReference type="EMBL" id="OAT85940.1"/>
    </source>
</evidence>
<dbReference type="SUPFAM" id="SSF46548">
    <property type="entry name" value="alpha-helical ferredoxin"/>
    <property type="match status" value="1"/>
</dbReference>
<dbReference type="InterPro" id="IPR009051">
    <property type="entry name" value="Helical_ferredxn"/>
</dbReference>
<dbReference type="OrthoDB" id="9794954at2"/>
<evidence type="ECO:0000259" key="4">
    <source>
        <dbReference type="PROSITE" id="PS51379"/>
    </source>
</evidence>
<keyword evidence="3" id="KW-0411">Iron-sulfur</keyword>
<dbReference type="PROSITE" id="PS00198">
    <property type="entry name" value="4FE4S_FER_1"/>
    <property type="match status" value="1"/>
</dbReference>
<dbReference type="PANTHER" id="PTHR43255:SF2">
    <property type="entry name" value="HETERODISULFIDE REDUCTASE RELATED PROTEIN"/>
    <property type="match status" value="1"/>
</dbReference>
<proteinExistence type="predicted"/>
<dbReference type="AlphaFoldDB" id="A0A1B7LI16"/>
<keyword evidence="6" id="KW-1185">Reference proteome</keyword>
<dbReference type="GO" id="GO:0046872">
    <property type="term" value="F:metal ion binding"/>
    <property type="evidence" value="ECO:0007669"/>
    <property type="project" value="UniProtKB-KW"/>
</dbReference>
<dbReference type="GO" id="GO:0051536">
    <property type="term" value="F:iron-sulfur cluster binding"/>
    <property type="evidence" value="ECO:0007669"/>
    <property type="project" value="UniProtKB-KW"/>
</dbReference>
<dbReference type="GO" id="GO:0005886">
    <property type="term" value="C:plasma membrane"/>
    <property type="evidence" value="ECO:0007669"/>
    <property type="project" value="TreeGrafter"/>
</dbReference>
<dbReference type="InterPro" id="IPR017896">
    <property type="entry name" value="4Fe4S_Fe-S-bd"/>
</dbReference>
<dbReference type="InterPro" id="IPR051460">
    <property type="entry name" value="HdrC_iron-sulfur_subunit"/>
</dbReference>
<keyword evidence="2" id="KW-0408">Iron</keyword>
<comment type="caution">
    <text evidence="5">The sequence shown here is derived from an EMBL/GenBank/DDBJ whole genome shotgun (WGS) entry which is preliminary data.</text>
</comment>
<dbReference type="Pfam" id="PF13183">
    <property type="entry name" value="Fer4_8"/>
    <property type="match status" value="1"/>
</dbReference>